<feature type="non-terminal residue" evidence="2">
    <location>
        <position position="89"/>
    </location>
</feature>
<feature type="region of interest" description="Disordered" evidence="1">
    <location>
        <begin position="1"/>
        <end position="24"/>
    </location>
</feature>
<name>A0A0F9GTB7_9ZZZZ</name>
<gene>
    <name evidence="2" type="ORF">LCGC14_1788440</name>
</gene>
<protein>
    <submittedName>
        <fullName evidence="2">Uncharacterized protein</fullName>
    </submittedName>
</protein>
<sequence length="89" mass="10771">MGKKEKKKKFKSSNERKFPENNQESRRDEIFFKLEKIDTVSKEESRTTEEKLRRGLIESKTIEREKKSEVKIFEIQQKIERLKNIKLGL</sequence>
<dbReference type="EMBL" id="LAZR01017039">
    <property type="protein sequence ID" value="KKM02039.1"/>
    <property type="molecule type" value="Genomic_DNA"/>
</dbReference>
<comment type="caution">
    <text evidence="2">The sequence shown here is derived from an EMBL/GenBank/DDBJ whole genome shotgun (WGS) entry which is preliminary data.</text>
</comment>
<proteinExistence type="predicted"/>
<evidence type="ECO:0000313" key="2">
    <source>
        <dbReference type="EMBL" id="KKM02039.1"/>
    </source>
</evidence>
<evidence type="ECO:0000256" key="1">
    <source>
        <dbReference type="SAM" id="MobiDB-lite"/>
    </source>
</evidence>
<dbReference type="AlphaFoldDB" id="A0A0F9GTB7"/>
<organism evidence="2">
    <name type="scientific">marine sediment metagenome</name>
    <dbReference type="NCBI Taxonomy" id="412755"/>
    <lineage>
        <taxon>unclassified sequences</taxon>
        <taxon>metagenomes</taxon>
        <taxon>ecological metagenomes</taxon>
    </lineage>
</organism>
<reference evidence="2" key="1">
    <citation type="journal article" date="2015" name="Nature">
        <title>Complex archaea that bridge the gap between prokaryotes and eukaryotes.</title>
        <authorList>
            <person name="Spang A."/>
            <person name="Saw J.H."/>
            <person name="Jorgensen S.L."/>
            <person name="Zaremba-Niedzwiedzka K."/>
            <person name="Martijn J."/>
            <person name="Lind A.E."/>
            <person name="van Eijk R."/>
            <person name="Schleper C."/>
            <person name="Guy L."/>
            <person name="Ettema T.J."/>
        </authorList>
    </citation>
    <scope>NUCLEOTIDE SEQUENCE</scope>
</reference>
<accession>A0A0F9GTB7</accession>
<feature type="compositionally biased region" description="Basic and acidic residues" evidence="1">
    <location>
        <begin position="12"/>
        <end position="24"/>
    </location>
</feature>
<feature type="compositionally biased region" description="Basic residues" evidence="1">
    <location>
        <begin position="1"/>
        <end position="11"/>
    </location>
</feature>